<evidence type="ECO:0000313" key="2">
    <source>
        <dbReference type="Proteomes" id="UP001460072"/>
    </source>
</evidence>
<comment type="caution">
    <text evidence="1">The sequence shown here is derived from an EMBL/GenBank/DDBJ whole genome shotgun (WGS) entry which is preliminary data.</text>
</comment>
<proteinExistence type="predicted"/>
<dbReference type="EMBL" id="JBCGDO010000022">
    <property type="protein sequence ID" value="MEM0543620.1"/>
    <property type="molecule type" value="Genomic_DNA"/>
</dbReference>
<organism evidence="1 2">
    <name type="scientific">Flavobacterium aureirubrum</name>
    <dbReference type="NCBI Taxonomy" id="3133147"/>
    <lineage>
        <taxon>Bacteria</taxon>
        <taxon>Pseudomonadati</taxon>
        <taxon>Bacteroidota</taxon>
        <taxon>Flavobacteriia</taxon>
        <taxon>Flavobacteriales</taxon>
        <taxon>Flavobacteriaceae</taxon>
        <taxon>Flavobacterium</taxon>
    </lineage>
</organism>
<sequence length="538" mass="58483">MNNAVYQKPDAAMPIPNYYNETVTYDKNGNISTMVRNGDNDVAAPSIVIDNLTYTYEPNTNKLLSVTDATPAATSGFRDQVTDNLSNNSNGNINDYGYDLNGNMTSDDNKEITSIKYNHLNLPVEINFTGTSRKINYLYNAAGGKLRKVVTNGGVVTTTDYLNGFQYNAAVLVFFPHAEGYVSNTVVNGNNQYRYVFNYTDHLGNVRLSYSWNTTTSSLQILEESNYYPFGLKHSMYNVTNNQPNYKYKYNGQENQDELGLNVTAMDFRQYDNAIGRFTCIDLLAESSINMTPYHFGNNNPVYWGDPSGLKARPLNSGSAWLDAIWENSSSSGWTTWLNTGDGFQLYEYIDSGGSTGGSSGMIGSFVSYDGFFFPGNGILLQEVVIINNYQAPSSTTSGGGIDFFKTTDSLLAVGGLFAGALESRATWNAGIVYNYGTRAISAGDLTSQNAARMARISRIARAAGNTLGLASVALNIAEDISKDNFGAGTIVKTAIGAASLVFPGFGLVYGFVDVMFLATTGTSLTNHIGDAVDNQFK</sequence>
<evidence type="ECO:0000313" key="1">
    <source>
        <dbReference type="EMBL" id="MEM0543620.1"/>
    </source>
</evidence>
<name>A0ABU9NAP3_9FLAO</name>
<dbReference type="Gene3D" id="2.180.10.10">
    <property type="entry name" value="RHS repeat-associated core"/>
    <property type="match status" value="1"/>
</dbReference>
<accession>A0ABU9NAP3</accession>
<protein>
    <submittedName>
        <fullName evidence="1">RHS repeat-associated core domain-containing protein</fullName>
    </submittedName>
</protein>
<dbReference type="InterPro" id="IPR022385">
    <property type="entry name" value="Rhs_assc_core"/>
</dbReference>
<dbReference type="Proteomes" id="UP001460072">
    <property type="component" value="Unassembled WGS sequence"/>
</dbReference>
<keyword evidence="2" id="KW-1185">Reference proteome</keyword>
<gene>
    <name evidence="1" type="ORF">WFZ85_13435</name>
</gene>
<dbReference type="NCBIfam" id="TIGR03696">
    <property type="entry name" value="Rhs_assc_core"/>
    <property type="match status" value="1"/>
</dbReference>
<reference evidence="1 2" key="1">
    <citation type="submission" date="2024-03" db="EMBL/GenBank/DDBJ databases">
        <title>Two novel species of the genus Flavobacterium exhibiting potentially degradation of complex polysaccharides.</title>
        <authorList>
            <person name="Lian X."/>
        </authorList>
    </citation>
    <scope>NUCLEOTIDE SEQUENCE [LARGE SCALE GENOMIC DNA]</scope>
    <source>
        <strain evidence="2">j3</strain>
    </source>
</reference>
<dbReference type="RefSeq" id="WP_342696810.1">
    <property type="nucleotide sequence ID" value="NZ_JBCGDO010000022.1"/>
</dbReference>